<name>A0AAW3H6G5_STRGN</name>
<feature type="binding site" evidence="11">
    <location>
        <position position="157"/>
    </location>
    <ligand>
        <name>Mg(2+)</name>
        <dbReference type="ChEBI" id="CHEBI:18420"/>
    </ligand>
</feature>
<evidence type="ECO:0000256" key="8">
    <source>
        <dbReference type="ARBA" id="ARBA00031306"/>
    </source>
</evidence>
<gene>
    <name evidence="12" type="primary">apbE</name>
    <name evidence="12" type="ORF">TZ86_00526</name>
</gene>
<evidence type="ECO:0000313" key="12">
    <source>
        <dbReference type="EMBL" id="KJQ58686.1"/>
    </source>
</evidence>
<reference evidence="12 13" key="1">
    <citation type="submission" date="2015-02" db="EMBL/GenBank/DDBJ databases">
        <title>Evolution of amylase-binding proteins of oral streptococcal species.</title>
        <authorList>
            <person name="Haase E.M."/>
        </authorList>
    </citation>
    <scope>NUCLEOTIDE SEQUENCE [LARGE SCALE GENOMIC DNA]</scope>
    <source>
        <strain evidence="12 13">G9B</strain>
    </source>
</reference>
<evidence type="ECO:0000256" key="6">
    <source>
        <dbReference type="ARBA" id="ARBA00022827"/>
    </source>
</evidence>
<dbReference type="Pfam" id="PF02424">
    <property type="entry name" value="ApbE"/>
    <property type="match status" value="1"/>
</dbReference>
<comment type="catalytic activity">
    <reaction evidence="9 10">
        <text>L-threonyl-[protein] + FAD = FMN-L-threonyl-[protein] + AMP + H(+)</text>
        <dbReference type="Rhea" id="RHEA:36847"/>
        <dbReference type="Rhea" id="RHEA-COMP:11060"/>
        <dbReference type="Rhea" id="RHEA-COMP:11061"/>
        <dbReference type="ChEBI" id="CHEBI:15378"/>
        <dbReference type="ChEBI" id="CHEBI:30013"/>
        <dbReference type="ChEBI" id="CHEBI:57692"/>
        <dbReference type="ChEBI" id="CHEBI:74257"/>
        <dbReference type="ChEBI" id="CHEBI:456215"/>
        <dbReference type="EC" id="2.7.1.180"/>
    </reaction>
</comment>
<keyword evidence="7 10" id="KW-0460">Magnesium</keyword>
<dbReference type="SUPFAM" id="SSF143631">
    <property type="entry name" value="ApbE-like"/>
    <property type="match status" value="1"/>
</dbReference>
<keyword evidence="5 10" id="KW-0479">Metal-binding</keyword>
<dbReference type="InterPro" id="IPR024932">
    <property type="entry name" value="ApbE"/>
</dbReference>
<dbReference type="Proteomes" id="UP000033658">
    <property type="component" value="Unassembled WGS sequence"/>
</dbReference>
<dbReference type="EMBL" id="JYGL01000001">
    <property type="protein sequence ID" value="KJQ58686.1"/>
    <property type="molecule type" value="Genomic_DNA"/>
</dbReference>
<sequence>MNYLGKVVIKVDLTSRSIRLMGSTISISILHENADFLLDEVFSLLKIYENRFSANDDNSELMQVNHAAGKEPICVHNDLFELIELGKKHSLIPGSHLNITIGPLIQTWRIGFKDARVPSVSEIEKVLSLTNPENIELDPTARSVFLKQKGMKIDLGALAKGYIADKISHFLKEKDVTSALINLGGNILTIGQNQQNNRLWRIGIQNPKLPRGNNLALLSIQDQSVVTSGIYERNLKANGKIYHHIFDRNTGYPIDNQLASLTIVSDKSVDGEIWTTRLFGESPSSIIEKVEQENGIEAFVITEDNQIFYSSGLTPEILS</sequence>
<dbReference type="GO" id="GO:0046872">
    <property type="term" value="F:metal ion binding"/>
    <property type="evidence" value="ECO:0007669"/>
    <property type="project" value="UniProtKB-UniRule"/>
</dbReference>
<dbReference type="InterPro" id="IPR003374">
    <property type="entry name" value="ApbE-like_sf"/>
</dbReference>
<evidence type="ECO:0000256" key="7">
    <source>
        <dbReference type="ARBA" id="ARBA00022842"/>
    </source>
</evidence>
<dbReference type="AlphaFoldDB" id="A0AAW3H6G5"/>
<evidence type="ECO:0000256" key="10">
    <source>
        <dbReference type="PIRNR" id="PIRNR006268"/>
    </source>
</evidence>
<evidence type="ECO:0000256" key="9">
    <source>
        <dbReference type="ARBA" id="ARBA00048540"/>
    </source>
</evidence>
<dbReference type="GO" id="GO:0016740">
    <property type="term" value="F:transferase activity"/>
    <property type="evidence" value="ECO:0007669"/>
    <property type="project" value="UniProtKB-UniRule"/>
</dbReference>
<dbReference type="Gene3D" id="3.10.520.10">
    <property type="entry name" value="ApbE-like domains"/>
    <property type="match status" value="1"/>
</dbReference>
<keyword evidence="3 10" id="KW-0285">Flavoprotein</keyword>
<comment type="cofactor">
    <cofactor evidence="11">
        <name>Mg(2+)</name>
        <dbReference type="ChEBI" id="CHEBI:18420"/>
    </cofactor>
    <cofactor evidence="11">
        <name>Mn(2+)</name>
        <dbReference type="ChEBI" id="CHEBI:29035"/>
    </cofactor>
    <text evidence="11">Magnesium. Can also use manganese.</text>
</comment>
<keyword evidence="4 10" id="KW-0808">Transferase</keyword>
<organism evidence="12 13">
    <name type="scientific">Streptococcus gordonii</name>
    <dbReference type="NCBI Taxonomy" id="1302"/>
    <lineage>
        <taxon>Bacteria</taxon>
        <taxon>Bacillati</taxon>
        <taxon>Bacillota</taxon>
        <taxon>Bacilli</taxon>
        <taxon>Lactobacillales</taxon>
        <taxon>Streptococcaceae</taxon>
        <taxon>Streptococcus</taxon>
    </lineage>
</organism>
<dbReference type="PANTHER" id="PTHR30040">
    <property type="entry name" value="THIAMINE BIOSYNTHESIS LIPOPROTEIN APBE"/>
    <property type="match status" value="1"/>
</dbReference>
<evidence type="ECO:0000256" key="11">
    <source>
        <dbReference type="PIRSR" id="PIRSR006268-2"/>
    </source>
</evidence>
<evidence type="ECO:0000256" key="5">
    <source>
        <dbReference type="ARBA" id="ARBA00022723"/>
    </source>
</evidence>
<protein>
    <recommendedName>
        <fullName evidence="2 10">FAD:protein FMN transferase</fullName>
        <ecNumber evidence="1 10">2.7.1.180</ecNumber>
    </recommendedName>
    <alternativeName>
        <fullName evidence="8 10">Flavin transferase</fullName>
    </alternativeName>
</protein>
<evidence type="ECO:0000256" key="3">
    <source>
        <dbReference type="ARBA" id="ARBA00022630"/>
    </source>
</evidence>
<accession>A0AAW3H6G5</accession>
<evidence type="ECO:0000313" key="13">
    <source>
        <dbReference type="Proteomes" id="UP000033658"/>
    </source>
</evidence>
<keyword evidence="6 10" id="KW-0274">FAD</keyword>
<evidence type="ECO:0000256" key="2">
    <source>
        <dbReference type="ARBA" id="ARBA00016337"/>
    </source>
</evidence>
<evidence type="ECO:0000256" key="1">
    <source>
        <dbReference type="ARBA" id="ARBA00011955"/>
    </source>
</evidence>
<evidence type="ECO:0000256" key="4">
    <source>
        <dbReference type="ARBA" id="ARBA00022679"/>
    </source>
</evidence>
<dbReference type="PANTHER" id="PTHR30040:SF2">
    <property type="entry name" value="FAD:PROTEIN FMN TRANSFERASE"/>
    <property type="match status" value="1"/>
</dbReference>
<feature type="binding site" evidence="11">
    <location>
        <position position="276"/>
    </location>
    <ligand>
        <name>Mg(2+)</name>
        <dbReference type="ChEBI" id="CHEBI:18420"/>
    </ligand>
</feature>
<comment type="similarity">
    <text evidence="10">Belongs to the ApbE family.</text>
</comment>
<dbReference type="EC" id="2.7.1.180" evidence="1 10"/>
<comment type="caution">
    <text evidence="12">The sequence shown here is derived from an EMBL/GenBank/DDBJ whole genome shotgun (WGS) entry which is preliminary data.</text>
</comment>
<dbReference type="PIRSF" id="PIRSF006268">
    <property type="entry name" value="ApbE"/>
    <property type="match status" value="1"/>
</dbReference>
<proteinExistence type="inferred from homology"/>